<dbReference type="Gene3D" id="1.10.357.10">
    <property type="entry name" value="Tetracycline Repressor, domain 2"/>
    <property type="match status" value="1"/>
</dbReference>
<evidence type="ECO:0000313" key="6">
    <source>
        <dbReference type="EMBL" id="MDQ7909883.1"/>
    </source>
</evidence>
<dbReference type="PRINTS" id="PR00455">
    <property type="entry name" value="HTHTETR"/>
</dbReference>
<gene>
    <name evidence="6" type="ORF">RB614_35840</name>
</gene>
<keyword evidence="2 4" id="KW-0238">DNA-binding</keyword>
<dbReference type="Pfam" id="PF17754">
    <property type="entry name" value="TetR_C_14"/>
    <property type="match status" value="1"/>
</dbReference>
<accession>A0ABU0ZS76</accession>
<dbReference type="Proteomes" id="UP001230908">
    <property type="component" value="Unassembled WGS sequence"/>
</dbReference>
<comment type="caution">
    <text evidence="6">The sequence shown here is derived from an EMBL/GenBank/DDBJ whole genome shotgun (WGS) entry which is preliminary data.</text>
</comment>
<dbReference type="Pfam" id="PF00440">
    <property type="entry name" value="TetR_N"/>
    <property type="match status" value="1"/>
</dbReference>
<dbReference type="RefSeq" id="WP_308717140.1">
    <property type="nucleotide sequence ID" value="NZ_JAVHUY010000048.1"/>
</dbReference>
<dbReference type="SUPFAM" id="SSF46689">
    <property type="entry name" value="Homeodomain-like"/>
    <property type="match status" value="1"/>
</dbReference>
<dbReference type="InterPro" id="IPR050109">
    <property type="entry name" value="HTH-type_TetR-like_transc_reg"/>
</dbReference>
<evidence type="ECO:0000313" key="7">
    <source>
        <dbReference type="Proteomes" id="UP001230908"/>
    </source>
</evidence>
<dbReference type="PANTHER" id="PTHR30055:SF238">
    <property type="entry name" value="MYCOFACTOCIN BIOSYNTHESIS TRANSCRIPTIONAL REGULATOR MFTR-RELATED"/>
    <property type="match status" value="1"/>
</dbReference>
<dbReference type="PROSITE" id="PS50977">
    <property type="entry name" value="HTH_TETR_2"/>
    <property type="match status" value="1"/>
</dbReference>
<sequence length="193" mass="20968">MAKMTAWERQRTALRAEISAAACALFVQRGFEATTVDQIVETVGISRRSFFRYFGSKEDVLLGDLAARGDAVARALAERPDAEDPWAALRAAMIAAQPETFNDPVADLAIARMMHETPSLRARLFEKRQHWRDALVPLVAQRVDGPDAEFTASAIVSAVLCCVDTASDAWVAADGEADMLALYDRAVAAIRAG</sequence>
<feature type="DNA-binding region" description="H-T-H motif" evidence="4">
    <location>
        <begin position="35"/>
        <end position="54"/>
    </location>
</feature>
<dbReference type="EMBL" id="JAVHUY010000048">
    <property type="protein sequence ID" value="MDQ7909883.1"/>
    <property type="molecule type" value="Genomic_DNA"/>
</dbReference>
<dbReference type="InterPro" id="IPR041347">
    <property type="entry name" value="MftR_C"/>
</dbReference>
<evidence type="ECO:0000256" key="1">
    <source>
        <dbReference type="ARBA" id="ARBA00023015"/>
    </source>
</evidence>
<dbReference type="PANTHER" id="PTHR30055">
    <property type="entry name" value="HTH-TYPE TRANSCRIPTIONAL REGULATOR RUTR"/>
    <property type="match status" value="1"/>
</dbReference>
<evidence type="ECO:0000256" key="3">
    <source>
        <dbReference type="ARBA" id="ARBA00023163"/>
    </source>
</evidence>
<evidence type="ECO:0000256" key="4">
    <source>
        <dbReference type="PROSITE-ProRule" id="PRU00335"/>
    </source>
</evidence>
<evidence type="ECO:0000256" key="2">
    <source>
        <dbReference type="ARBA" id="ARBA00023125"/>
    </source>
</evidence>
<evidence type="ECO:0000259" key="5">
    <source>
        <dbReference type="PROSITE" id="PS50977"/>
    </source>
</evidence>
<feature type="domain" description="HTH tetR-type" evidence="5">
    <location>
        <begin position="12"/>
        <end position="72"/>
    </location>
</feature>
<dbReference type="PROSITE" id="PS01081">
    <property type="entry name" value="HTH_TETR_1"/>
    <property type="match status" value="1"/>
</dbReference>
<dbReference type="InterPro" id="IPR023772">
    <property type="entry name" value="DNA-bd_HTH_TetR-type_CS"/>
</dbReference>
<keyword evidence="3" id="KW-0804">Transcription</keyword>
<dbReference type="Gene3D" id="1.10.10.60">
    <property type="entry name" value="Homeodomain-like"/>
    <property type="match status" value="1"/>
</dbReference>
<keyword evidence="7" id="KW-1185">Reference proteome</keyword>
<protein>
    <submittedName>
        <fullName evidence="6">TetR family transcriptional regulator</fullName>
    </submittedName>
</protein>
<dbReference type="InterPro" id="IPR001647">
    <property type="entry name" value="HTH_TetR"/>
</dbReference>
<keyword evidence="1" id="KW-0805">Transcription regulation</keyword>
<reference evidence="6 7" key="1">
    <citation type="submission" date="2023-08" db="EMBL/GenBank/DDBJ databases">
        <title>Phytohabitans sansha sp. nov., isolated from marine sediment.</title>
        <authorList>
            <person name="Zhao Y."/>
            <person name="Yi K."/>
        </authorList>
    </citation>
    <scope>NUCLEOTIDE SEQUENCE [LARGE SCALE GENOMIC DNA]</scope>
    <source>
        <strain evidence="6 7">ZYX-F-186</strain>
    </source>
</reference>
<proteinExistence type="predicted"/>
<organism evidence="6 7">
    <name type="scientific">Phytohabitans maris</name>
    <dbReference type="NCBI Taxonomy" id="3071409"/>
    <lineage>
        <taxon>Bacteria</taxon>
        <taxon>Bacillati</taxon>
        <taxon>Actinomycetota</taxon>
        <taxon>Actinomycetes</taxon>
        <taxon>Micromonosporales</taxon>
        <taxon>Micromonosporaceae</taxon>
    </lineage>
</organism>
<name>A0ABU0ZS76_9ACTN</name>
<dbReference type="InterPro" id="IPR009057">
    <property type="entry name" value="Homeodomain-like_sf"/>
</dbReference>